<evidence type="ECO:0000256" key="4">
    <source>
        <dbReference type="ARBA" id="ARBA00022630"/>
    </source>
</evidence>
<evidence type="ECO:0000256" key="6">
    <source>
        <dbReference type="ARBA" id="ARBA00023002"/>
    </source>
</evidence>
<dbReference type="PANTHER" id="PTHR48083:SF13">
    <property type="entry name" value="ACYL-COA DEHYDROGENASE FAMILY MEMBER 11"/>
    <property type="match status" value="1"/>
</dbReference>
<evidence type="ECO:0000313" key="12">
    <source>
        <dbReference type="Proteomes" id="UP001597040"/>
    </source>
</evidence>
<keyword evidence="4 7" id="KW-0285">Flavoprotein</keyword>
<feature type="domain" description="Acyl-CoA oxidase/dehydrogenase middle" evidence="9">
    <location>
        <begin position="134"/>
        <end position="233"/>
    </location>
</feature>
<evidence type="ECO:0000256" key="7">
    <source>
        <dbReference type="RuleBase" id="RU362125"/>
    </source>
</evidence>
<keyword evidence="12" id="KW-1185">Reference proteome</keyword>
<evidence type="ECO:0000259" key="8">
    <source>
        <dbReference type="Pfam" id="PF00441"/>
    </source>
</evidence>
<dbReference type="InterPro" id="IPR013786">
    <property type="entry name" value="AcylCoA_DH/ox_N"/>
</dbReference>
<comment type="caution">
    <text evidence="11">The sequence shown here is derived from an EMBL/GenBank/DDBJ whole genome shotgun (WGS) entry which is preliminary data.</text>
</comment>
<dbReference type="InterPro" id="IPR036250">
    <property type="entry name" value="AcylCo_DH-like_C"/>
</dbReference>
<dbReference type="RefSeq" id="WP_390363486.1">
    <property type="nucleotide sequence ID" value="NZ_JBHTKJ010000047.1"/>
</dbReference>
<dbReference type="SUPFAM" id="SSF56645">
    <property type="entry name" value="Acyl-CoA dehydrogenase NM domain-like"/>
    <property type="match status" value="1"/>
</dbReference>
<protein>
    <submittedName>
        <fullName evidence="11">Acyl-CoA dehydrogenase family protein</fullName>
    </submittedName>
</protein>
<dbReference type="Gene3D" id="1.10.540.10">
    <property type="entry name" value="Acyl-CoA dehydrogenase/oxidase, N-terminal domain"/>
    <property type="match status" value="1"/>
</dbReference>
<evidence type="ECO:0000256" key="3">
    <source>
        <dbReference type="ARBA" id="ARBA00011738"/>
    </source>
</evidence>
<dbReference type="Proteomes" id="UP001597040">
    <property type="component" value="Unassembled WGS sequence"/>
</dbReference>
<dbReference type="InterPro" id="IPR006091">
    <property type="entry name" value="Acyl-CoA_Oxase/DH_mid-dom"/>
</dbReference>
<keyword evidence="6 7" id="KW-0560">Oxidoreductase</keyword>
<dbReference type="Gene3D" id="1.20.140.10">
    <property type="entry name" value="Butyryl-CoA Dehydrogenase, subunit A, domain 3"/>
    <property type="match status" value="1"/>
</dbReference>
<dbReference type="Pfam" id="PF02771">
    <property type="entry name" value="Acyl-CoA_dh_N"/>
    <property type="match status" value="1"/>
</dbReference>
<feature type="domain" description="Acyl-CoA dehydrogenase/oxidase C-terminal" evidence="8">
    <location>
        <begin position="246"/>
        <end position="394"/>
    </location>
</feature>
<dbReference type="InterPro" id="IPR037069">
    <property type="entry name" value="AcylCoA_DH/ox_N_sf"/>
</dbReference>
<dbReference type="InterPro" id="IPR009075">
    <property type="entry name" value="AcylCo_DH/oxidase_C"/>
</dbReference>
<dbReference type="Pfam" id="PF00441">
    <property type="entry name" value="Acyl-CoA_dh_1"/>
    <property type="match status" value="1"/>
</dbReference>
<evidence type="ECO:0000256" key="1">
    <source>
        <dbReference type="ARBA" id="ARBA00001974"/>
    </source>
</evidence>
<dbReference type="InterPro" id="IPR046373">
    <property type="entry name" value="Acyl-CoA_Oxase/DH_mid-dom_sf"/>
</dbReference>
<organism evidence="11 12">
    <name type="scientific">Virgibacillus byunsanensis</name>
    <dbReference type="NCBI Taxonomy" id="570945"/>
    <lineage>
        <taxon>Bacteria</taxon>
        <taxon>Bacillati</taxon>
        <taxon>Bacillota</taxon>
        <taxon>Bacilli</taxon>
        <taxon>Bacillales</taxon>
        <taxon>Bacillaceae</taxon>
        <taxon>Virgibacillus</taxon>
    </lineage>
</organism>
<dbReference type="Pfam" id="PF02770">
    <property type="entry name" value="Acyl-CoA_dh_M"/>
    <property type="match status" value="1"/>
</dbReference>
<dbReference type="EMBL" id="JBHTKJ010000047">
    <property type="protein sequence ID" value="MFD1039831.1"/>
    <property type="molecule type" value="Genomic_DNA"/>
</dbReference>
<comment type="similarity">
    <text evidence="2 7">Belongs to the acyl-CoA dehydrogenase family.</text>
</comment>
<evidence type="ECO:0000313" key="11">
    <source>
        <dbReference type="EMBL" id="MFD1039831.1"/>
    </source>
</evidence>
<dbReference type="InterPro" id="IPR050741">
    <property type="entry name" value="Acyl-CoA_dehydrogenase"/>
</dbReference>
<comment type="cofactor">
    <cofactor evidence="1 7">
        <name>FAD</name>
        <dbReference type="ChEBI" id="CHEBI:57692"/>
    </cofactor>
</comment>
<dbReference type="InterPro" id="IPR009100">
    <property type="entry name" value="AcylCoA_DH/oxidase_NM_dom_sf"/>
</dbReference>
<gene>
    <name evidence="11" type="ORF">ACFQ3N_15705</name>
</gene>
<keyword evidence="5 7" id="KW-0274">FAD</keyword>
<evidence type="ECO:0000259" key="10">
    <source>
        <dbReference type="Pfam" id="PF02771"/>
    </source>
</evidence>
<comment type="subunit">
    <text evidence="3">Homodimer.</text>
</comment>
<name>A0ABW3LN62_9BACI</name>
<dbReference type="Gene3D" id="2.40.110.10">
    <property type="entry name" value="Butyryl-CoA Dehydrogenase, subunit A, domain 2"/>
    <property type="match status" value="1"/>
</dbReference>
<dbReference type="PANTHER" id="PTHR48083">
    <property type="entry name" value="MEDIUM-CHAIN SPECIFIC ACYL-COA DEHYDROGENASE, MITOCHONDRIAL-RELATED"/>
    <property type="match status" value="1"/>
</dbReference>
<proteinExistence type="inferred from homology"/>
<evidence type="ECO:0000256" key="2">
    <source>
        <dbReference type="ARBA" id="ARBA00009347"/>
    </source>
</evidence>
<dbReference type="SUPFAM" id="SSF47203">
    <property type="entry name" value="Acyl-CoA dehydrogenase C-terminal domain-like"/>
    <property type="match status" value="1"/>
</dbReference>
<feature type="domain" description="Acyl-CoA dehydrogenase/oxidase N-terminal" evidence="10">
    <location>
        <begin position="7"/>
        <end position="129"/>
    </location>
</feature>
<reference evidence="12" key="1">
    <citation type="journal article" date="2019" name="Int. J. Syst. Evol. Microbiol.">
        <title>The Global Catalogue of Microorganisms (GCM) 10K type strain sequencing project: providing services to taxonomists for standard genome sequencing and annotation.</title>
        <authorList>
            <consortium name="The Broad Institute Genomics Platform"/>
            <consortium name="The Broad Institute Genome Sequencing Center for Infectious Disease"/>
            <person name="Wu L."/>
            <person name="Ma J."/>
        </authorList>
    </citation>
    <scope>NUCLEOTIDE SEQUENCE [LARGE SCALE GENOMIC DNA]</scope>
    <source>
        <strain evidence="12">CCUG 56754</strain>
    </source>
</reference>
<evidence type="ECO:0000256" key="5">
    <source>
        <dbReference type="ARBA" id="ARBA00022827"/>
    </source>
</evidence>
<accession>A0ABW3LN62</accession>
<evidence type="ECO:0000259" key="9">
    <source>
        <dbReference type="Pfam" id="PF02770"/>
    </source>
</evidence>
<sequence>MLKELSEKGKMLRKELIEFMDEEVYPNEEVYEEQLNAQESRWMIPPIVEELKAKAKSKGLWNLFIPDAELGAGLTNYEYAFLCEIMGRSLIAPEIFNCNAPDTGNMEVLIKYGTEEQKNKWLGSLLEGEIRSVFSMTEPDVASSDAKNIEGSIVRDGDEYVINAKKWWSSGAMDPRCKIAIVMGKTDPNAEGYKQQSMILVPFDTPGVEVKRFVPVFGYDHAPHGHAEVHYNNVRVPVSNMLLGEGRGFEIAQGRLGPGRIHHCMRAIGAAERALELLVTRANNREAFNSKLVDKDTIREQIAESRVEIEQARLLTLHAANKIDQEGAKAARKEIAMIKIAAPRVSLNVIDRAIEVYGGAGVSDDLPLAAHWANARTLRIVDGPDKVHLRDIAKLEIREQL</sequence>